<comment type="caution">
    <text evidence="3">The sequence shown here is derived from an EMBL/GenBank/DDBJ whole genome shotgun (WGS) entry which is preliminary data.</text>
</comment>
<evidence type="ECO:0000313" key="3">
    <source>
        <dbReference type="EMBL" id="KAI6648955.1"/>
    </source>
</evidence>
<proteinExistence type="predicted"/>
<dbReference type="Proteomes" id="UP001165289">
    <property type="component" value="Unassembled WGS sequence"/>
</dbReference>
<feature type="compositionally biased region" description="Polar residues" evidence="2">
    <location>
        <begin position="255"/>
        <end position="265"/>
    </location>
</feature>
<feature type="coiled-coil region" evidence="1">
    <location>
        <begin position="26"/>
        <end position="210"/>
    </location>
</feature>
<dbReference type="AlphaFoldDB" id="A0AAV7JKI2"/>
<evidence type="ECO:0000313" key="4">
    <source>
        <dbReference type="Proteomes" id="UP001165289"/>
    </source>
</evidence>
<gene>
    <name evidence="3" type="ORF">LOD99_7028</name>
</gene>
<protein>
    <submittedName>
        <fullName evidence="3">Uncharacterized protein</fullName>
    </submittedName>
</protein>
<name>A0AAV7JKI2_9METZ</name>
<keyword evidence="4" id="KW-1185">Reference proteome</keyword>
<keyword evidence="1" id="KW-0175">Coiled coil</keyword>
<evidence type="ECO:0000256" key="1">
    <source>
        <dbReference type="SAM" id="Coils"/>
    </source>
</evidence>
<reference evidence="3 4" key="1">
    <citation type="journal article" date="2023" name="BMC Biol.">
        <title>The compact genome of the sponge Oopsacas minuta (Hexactinellida) is lacking key metazoan core genes.</title>
        <authorList>
            <person name="Santini S."/>
            <person name="Schenkelaars Q."/>
            <person name="Jourda C."/>
            <person name="Duchesne M."/>
            <person name="Belahbib H."/>
            <person name="Rocher C."/>
            <person name="Selva M."/>
            <person name="Riesgo A."/>
            <person name="Vervoort M."/>
            <person name="Leys S.P."/>
            <person name="Kodjabachian L."/>
            <person name="Le Bivic A."/>
            <person name="Borchiellini C."/>
            <person name="Claverie J.M."/>
            <person name="Renard E."/>
        </authorList>
    </citation>
    <scope>NUCLEOTIDE SEQUENCE [LARGE SCALE GENOMIC DNA]</scope>
    <source>
        <strain evidence="3">SPO-2</strain>
    </source>
</reference>
<feature type="region of interest" description="Disordered" evidence="2">
    <location>
        <begin position="237"/>
        <end position="320"/>
    </location>
</feature>
<dbReference type="EMBL" id="JAKMXF010000324">
    <property type="protein sequence ID" value="KAI6648955.1"/>
    <property type="molecule type" value="Genomic_DNA"/>
</dbReference>
<sequence length="320" mass="36664">MNSCRDSYHLQISQIEIQSSRCSQQLSELEAALNLLQNSVNSAMSVNEVVKEQNATYSNQLENMKEESNRLLQKVYKNPLYQEIKFREEREQVEIVKLKVQLNHGTERIEELANQLLSVNTDLSKTQKSLQECHQLIKSQSVANKKLEEEVIKQEGEKLEIERKREGEFDTFTAQIITVELERDRIQEEYNQMSIKLAVLSEEHNKAKEDILAQNTGQYECIDMEPEVRLSPVILCPDSQEDIDPPQDSNHTRSEISIQKCSQDSNENDEIIENQVASYTLNTHKSPNSPSPEPPNKRTKLESDTYATPHGSPSISSTDD</sequence>
<accession>A0AAV7JKI2</accession>
<feature type="compositionally biased region" description="Polar residues" evidence="2">
    <location>
        <begin position="275"/>
        <end position="285"/>
    </location>
</feature>
<organism evidence="3 4">
    <name type="scientific">Oopsacas minuta</name>
    <dbReference type="NCBI Taxonomy" id="111878"/>
    <lineage>
        <taxon>Eukaryota</taxon>
        <taxon>Metazoa</taxon>
        <taxon>Porifera</taxon>
        <taxon>Hexactinellida</taxon>
        <taxon>Hexasterophora</taxon>
        <taxon>Lyssacinosida</taxon>
        <taxon>Leucopsacidae</taxon>
        <taxon>Oopsacas</taxon>
    </lineage>
</organism>
<evidence type="ECO:0000256" key="2">
    <source>
        <dbReference type="SAM" id="MobiDB-lite"/>
    </source>
</evidence>
<feature type="compositionally biased region" description="Polar residues" evidence="2">
    <location>
        <begin position="311"/>
        <end position="320"/>
    </location>
</feature>